<evidence type="ECO:0000313" key="2">
    <source>
        <dbReference type="Proteomes" id="UP000063308"/>
    </source>
</evidence>
<name>A0A0E4FQD0_9BRAD</name>
<accession>A0A0E4FQD0</accession>
<dbReference type="AlphaFoldDB" id="A0A0E4FQD0"/>
<dbReference type="EMBL" id="AP014685">
    <property type="protein sequence ID" value="BAR53793.1"/>
    <property type="molecule type" value="Genomic_DNA"/>
</dbReference>
<reference evidence="1 2" key="1">
    <citation type="submission" date="2014-11" db="EMBL/GenBank/DDBJ databases">
        <title>Symbiosis island explosion on the genome of extra-slow-growing strains of soybean bradyrhizobia with massive insertion sequences.</title>
        <authorList>
            <person name="Iida T."/>
            <person name="Minamisawa K."/>
        </authorList>
    </citation>
    <scope>NUCLEOTIDE SEQUENCE [LARGE SCALE GENOMIC DNA]</scope>
    <source>
        <strain evidence="1 2">NK6</strain>
    </source>
</reference>
<sequence length="53" mass="6310">MTRQPPRQGAGSRHKSSGSLLRHWRHFFRFDDPYRHMAPAHGVECRFCQLRTC</sequence>
<proteinExistence type="predicted"/>
<protein>
    <submittedName>
        <fullName evidence="1">Uncharacterized protein</fullName>
    </submittedName>
</protein>
<organism evidence="1 2">
    <name type="scientific">Bradyrhizobium diazoefficiens</name>
    <dbReference type="NCBI Taxonomy" id="1355477"/>
    <lineage>
        <taxon>Bacteria</taxon>
        <taxon>Pseudomonadati</taxon>
        <taxon>Pseudomonadota</taxon>
        <taxon>Alphaproteobacteria</taxon>
        <taxon>Hyphomicrobiales</taxon>
        <taxon>Nitrobacteraceae</taxon>
        <taxon>Bradyrhizobium</taxon>
    </lineage>
</organism>
<evidence type="ECO:0000313" key="1">
    <source>
        <dbReference type="EMBL" id="BAR53793.1"/>
    </source>
</evidence>
<dbReference type="Proteomes" id="UP000063308">
    <property type="component" value="Chromosome"/>
</dbReference>
<gene>
    <name evidence="1" type="ORF">NK6_608</name>
</gene>